<protein>
    <recommendedName>
        <fullName evidence="1">Outer membrane protein beta-barrel domain-containing protein</fullName>
    </recommendedName>
</protein>
<reference evidence="2" key="1">
    <citation type="submission" date="2018-05" db="EMBL/GenBank/DDBJ databases">
        <authorList>
            <person name="Lanie J.A."/>
            <person name="Ng W.-L."/>
            <person name="Kazmierczak K.M."/>
            <person name="Andrzejewski T.M."/>
            <person name="Davidsen T.M."/>
            <person name="Wayne K.J."/>
            <person name="Tettelin H."/>
            <person name="Glass J.I."/>
            <person name="Rusch D."/>
            <person name="Podicherti R."/>
            <person name="Tsui H.-C.T."/>
            <person name="Winkler M.E."/>
        </authorList>
    </citation>
    <scope>NUCLEOTIDE SEQUENCE</scope>
</reference>
<gene>
    <name evidence="2" type="ORF">METZ01_LOCUS6734</name>
</gene>
<evidence type="ECO:0000313" key="2">
    <source>
        <dbReference type="EMBL" id="SUZ53880.1"/>
    </source>
</evidence>
<evidence type="ECO:0000259" key="1">
    <source>
        <dbReference type="Pfam" id="PF13568"/>
    </source>
</evidence>
<name>A0A381NH18_9ZZZZ</name>
<dbReference type="EMBL" id="UINC01000355">
    <property type="protein sequence ID" value="SUZ53880.1"/>
    <property type="molecule type" value="Genomic_DNA"/>
</dbReference>
<organism evidence="2">
    <name type="scientific">marine metagenome</name>
    <dbReference type="NCBI Taxonomy" id="408172"/>
    <lineage>
        <taxon>unclassified sequences</taxon>
        <taxon>metagenomes</taxon>
        <taxon>ecological metagenomes</taxon>
    </lineage>
</organism>
<sequence>MRYFFWIISFLFLYNQSYSQNSFSIGFKSGYSSSNIHFYNNFFPSNTNTNPLNSFNYSFVSEIQTQKNVGLRFEISHQKKGWKQEFLDGQFYHSTINYLNIPILMNAYVGKSKTKLLFSIGPFFDFLLNHDNAYSLLDEDANTILDVDYNSLRDNEFGYGLMASAGISFDLNKNKLQLISSYQYNLDNLIDVVERTSELPDISNFNTFTLSLVYLLKVKN</sequence>
<dbReference type="AlphaFoldDB" id="A0A381NH18"/>
<dbReference type="Pfam" id="PF13568">
    <property type="entry name" value="OMP_b-brl_2"/>
    <property type="match status" value="1"/>
</dbReference>
<proteinExistence type="predicted"/>
<accession>A0A381NH18</accession>
<dbReference type="InterPro" id="IPR025665">
    <property type="entry name" value="Beta-barrel_OMP_2"/>
</dbReference>
<feature type="domain" description="Outer membrane protein beta-barrel" evidence="1">
    <location>
        <begin position="19"/>
        <end position="190"/>
    </location>
</feature>